<organism evidence="4 5">
    <name type="scientific">Actinomadura logoneensis</name>
    <dbReference type="NCBI Taxonomy" id="2293572"/>
    <lineage>
        <taxon>Bacteria</taxon>
        <taxon>Bacillati</taxon>
        <taxon>Actinomycetota</taxon>
        <taxon>Actinomycetes</taxon>
        <taxon>Streptosporangiales</taxon>
        <taxon>Thermomonosporaceae</taxon>
        <taxon>Actinomadura</taxon>
    </lineage>
</organism>
<dbReference type="EMBL" id="QURH01000215">
    <property type="protein sequence ID" value="RFU41378.1"/>
    <property type="molecule type" value="Genomic_DNA"/>
</dbReference>
<sequence length="642" mass="69991">MSPTTAPPAVSCRADPPDGTRSLPPMRPLRVTVHNIRGARDVTFHPRLFSALIGPNNAGKTTLLDAIRLFYGTLAWDERRDRPWRDTSDPSWVEITYAVEPAEADQLVLHSDDVEQSAADRDEGVSGTSLLEDGMLSVRRYLSQDGRHAAGEFYFVPPGGGELLPTGWEATSGKLGQCVYVPITTRTKDHTSSSEPSPLRDILVMAFDGSVTDNLVASVSSGVRALRDMLARGPLTALENRLDDALSPWQLTAKVDFGTVSAEFIMRHLVELQLRQDGEARPAESQGAGVQRTLIAALIQAAAGLRSQAKDNPFRWILFEEPEAFLHPAQVSRLAQDLRELTKSGNTAVTISTHDPTALSVAEVPPEGITRVHRVVGRIKASSPAPDRTAEIIDAVGYRSAYAQASQTCFKSFRKPDPTQEYTRVLYDLDPRSAAAFFADQVVVVEGSSDALLFEWLNRRGHLTSIGPNVGVFDAGGKFELHRASATLSLAGVPHVVLWDEDAARRQPGTNEYKNNHCRDNAALAALSAAACDQGSTCKGGVRLDGTIEQWLGITEEKSRPWKAASIAEALGAAYHAEESPVRTRTEALVALLRDLFDDIDPNLYAADPAFSDSMIIRRFTPPEIDFVFEVCSAPKRLRCTC</sequence>
<dbReference type="SUPFAM" id="SSF52540">
    <property type="entry name" value="P-loop containing nucleoside triphosphate hydrolases"/>
    <property type="match status" value="1"/>
</dbReference>
<dbReference type="InterPro" id="IPR034139">
    <property type="entry name" value="TOPRIM_OLD"/>
</dbReference>
<proteinExistence type="predicted"/>
<feature type="domain" description="OLD protein-like TOPRIM" evidence="3">
    <location>
        <begin position="437"/>
        <end position="502"/>
    </location>
</feature>
<reference evidence="4 5" key="1">
    <citation type="submission" date="2018-08" db="EMBL/GenBank/DDBJ databases">
        <title>Actinomadura jelena sp. nov., a novel Actinomycete isolated from soil in Chad.</title>
        <authorList>
            <person name="Shi L."/>
        </authorList>
    </citation>
    <scope>NUCLEOTIDE SEQUENCE [LARGE SCALE GENOMIC DNA]</scope>
    <source>
        <strain evidence="4 5">NEAU-G17</strain>
    </source>
</reference>
<evidence type="ECO:0000313" key="4">
    <source>
        <dbReference type="EMBL" id="RFU41378.1"/>
    </source>
</evidence>
<dbReference type="PANTHER" id="PTHR43581:SF4">
    <property type="entry name" value="ATP_GTP PHOSPHATASE"/>
    <property type="match status" value="1"/>
</dbReference>
<name>A0A372JPX2_9ACTN</name>
<dbReference type="AlphaFoldDB" id="A0A372JPX2"/>
<dbReference type="Pfam" id="PF13175">
    <property type="entry name" value="AAA_15"/>
    <property type="match status" value="1"/>
</dbReference>
<dbReference type="InterPro" id="IPR027417">
    <property type="entry name" value="P-loop_NTPase"/>
</dbReference>
<accession>A0A372JPX2</accession>
<evidence type="ECO:0000259" key="2">
    <source>
        <dbReference type="Pfam" id="PF13175"/>
    </source>
</evidence>
<dbReference type="InterPro" id="IPR041685">
    <property type="entry name" value="AAA_GajA/Old/RecF-like"/>
</dbReference>
<evidence type="ECO:0000313" key="5">
    <source>
        <dbReference type="Proteomes" id="UP000261811"/>
    </source>
</evidence>
<keyword evidence="5" id="KW-1185">Reference proteome</keyword>
<dbReference type="Proteomes" id="UP000261811">
    <property type="component" value="Unassembled WGS sequence"/>
</dbReference>
<dbReference type="PANTHER" id="PTHR43581">
    <property type="entry name" value="ATP/GTP PHOSPHATASE"/>
    <property type="match status" value="1"/>
</dbReference>
<gene>
    <name evidence="4" type="ORF">DZF91_12140</name>
</gene>
<evidence type="ECO:0008006" key="6">
    <source>
        <dbReference type="Google" id="ProtNLM"/>
    </source>
</evidence>
<dbReference type="Gene3D" id="3.40.50.300">
    <property type="entry name" value="P-loop containing nucleotide triphosphate hydrolases"/>
    <property type="match status" value="2"/>
</dbReference>
<comment type="caution">
    <text evidence="4">The sequence shown here is derived from an EMBL/GenBank/DDBJ whole genome shotgun (WGS) entry which is preliminary data.</text>
</comment>
<protein>
    <recommendedName>
        <fullName evidence="6">AAA family ATPase</fullName>
    </recommendedName>
</protein>
<feature type="region of interest" description="Disordered" evidence="1">
    <location>
        <begin position="1"/>
        <end position="26"/>
    </location>
</feature>
<feature type="domain" description="Endonuclease GajA/Old nuclease/RecF-like AAA" evidence="2">
    <location>
        <begin position="268"/>
        <end position="356"/>
    </location>
</feature>
<evidence type="ECO:0000259" key="3">
    <source>
        <dbReference type="Pfam" id="PF20469"/>
    </source>
</evidence>
<dbReference type="InterPro" id="IPR051396">
    <property type="entry name" value="Bact_Antivir_Def_Nuclease"/>
</dbReference>
<evidence type="ECO:0000256" key="1">
    <source>
        <dbReference type="SAM" id="MobiDB-lite"/>
    </source>
</evidence>
<dbReference type="Pfam" id="PF20469">
    <property type="entry name" value="OLD-like_TOPRIM"/>
    <property type="match status" value="1"/>
</dbReference>